<evidence type="ECO:0000256" key="4">
    <source>
        <dbReference type="ARBA" id="ARBA00022679"/>
    </source>
</evidence>
<protein>
    <recommendedName>
        <fullName evidence="9">Glycosyltransferase RgtA/B/C/D-like domain-containing protein</fullName>
    </recommendedName>
</protein>
<proteinExistence type="predicted"/>
<feature type="transmembrane region" description="Helical" evidence="8">
    <location>
        <begin position="373"/>
        <end position="393"/>
    </location>
</feature>
<feature type="transmembrane region" description="Helical" evidence="8">
    <location>
        <begin position="211"/>
        <end position="231"/>
    </location>
</feature>
<feature type="transmembrane region" description="Helical" evidence="8">
    <location>
        <begin position="118"/>
        <end position="136"/>
    </location>
</feature>
<dbReference type="GO" id="GO:0016763">
    <property type="term" value="F:pentosyltransferase activity"/>
    <property type="evidence" value="ECO:0007669"/>
    <property type="project" value="TreeGrafter"/>
</dbReference>
<gene>
    <name evidence="10" type="ORF">A2968_06320</name>
</gene>
<feature type="transmembrane region" description="Helical" evidence="8">
    <location>
        <begin position="175"/>
        <end position="202"/>
    </location>
</feature>
<keyword evidence="6 8" id="KW-1133">Transmembrane helix</keyword>
<evidence type="ECO:0000259" key="9">
    <source>
        <dbReference type="Pfam" id="PF13231"/>
    </source>
</evidence>
<evidence type="ECO:0000256" key="3">
    <source>
        <dbReference type="ARBA" id="ARBA00022676"/>
    </source>
</evidence>
<dbReference type="InterPro" id="IPR050297">
    <property type="entry name" value="LipidA_mod_glycosyltrf_83"/>
</dbReference>
<evidence type="ECO:0000256" key="7">
    <source>
        <dbReference type="ARBA" id="ARBA00023136"/>
    </source>
</evidence>
<feature type="domain" description="Glycosyltransferase RgtA/B/C/D-like" evidence="9">
    <location>
        <begin position="67"/>
        <end position="213"/>
    </location>
</feature>
<keyword evidence="7 8" id="KW-0472">Membrane</keyword>
<dbReference type="PANTHER" id="PTHR33908">
    <property type="entry name" value="MANNOSYLTRANSFERASE YKCB-RELATED"/>
    <property type="match status" value="1"/>
</dbReference>
<reference evidence="10 11" key="1">
    <citation type="journal article" date="2016" name="Nat. Commun.">
        <title>Thousands of microbial genomes shed light on interconnected biogeochemical processes in an aquifer system.</title>
        <authorList>
            <person name="Anantharaman K."/>
            <person name="Brown C.T."/>
            <person name="Hug L.A."/>
            <person name="Sharon I."/>
            <person name="Castelle C.J."/>
            <person name="Probst A.J."/>
            <person name="Thomas B.C."/>
            <person name="Singh A."/>
            <person name="Wilkins M.J."/>
            <person name="Karaoz U."/>
            <person name="Brodie E.L."/>
            <person name="Williams K.H."/>
            <person name="Hubbard S.S."/>
            <person name="Banfield J.F."/>
        </authorList>
    </citation>
    <scope>NUCLEOTIDE SEQUENCE [LARGE SCALE GENOMIC DNA]</scope>
</reference>
<feature type="transmembrane region" description="Helical" evidence="8">
    <location>
        <begin position="143"/>
        <end position="163"/>
    </location>
</feature>
<comment type="subcellular location">
    <subcellularLocation>
        <location evidence="1">Cell membrane</location>
        <topology evidence="1">Multi-pass membrane protein</topology>
    </subcellularLocation>
</comment>
<keyword evidence="3" id="KW-0328">Glycosyltransferase</keyword>
<dbReference type="EMBL" id="MFJU01000010">
    <property type="protein sequence ID" value="OGG36871.1"/>
    <property type="molecule type" value="Genomic_DNA"/>
</dbReference>
<feature type="transmembrane region" description="Helical" evidence="8">
    <location>
        <begin position="345"/>
        <end position="361"/>
    </location>
</feature>
<evidence type="ECO:0000256" key="2">
    <source>
        <dbReference type="ARBA" id="ARBA00022475"/>
    </source>
</evidence>
<evidence type="ECO:0000313" key="11">
    <source>
        <dbReference type="Proteomes" id="UP000176228"/>
    </source>
</evidence>
<organism evidence="10 11">
    <name type="scientific">Candidatus Gottesmanbacteria bacterium RIFCSPLOWO2_01_FULL_42_22</name>
    <dbReference type="NCBI Taxonomy" id="1798391"/>
    <lineage>
        <taxon>Bacteria</taxon>
        <taxon>Candidatus Gottesmaniibacteriota</taxon>
    </lineage>
</organism>
<dbReference type="GO" id="GO:0010041">
    <property type="term" value="P:response to iron(III) ion"/>
    <property type="evidence" value="ECO:0007669"/>
    <property type="project" value="TreeGrafter"/>
</dbReference>
<feature type="transmembrane region" description="Helical" evidence="8">
    <location>
        <begin position="400"/>
        <end position="420"/>
    </location>
</feature>
<feature type="transmembrane region" description="Helical" evidence="8">
    <location>
        <begin position="320"/>
        <end position="338"/>
    </location>
</feature>
<name>A0A1F6BIX2_9BACT</name>
<dbReference type="STRING" id="1798391.A2968_06320"/>
<evidence type="ECO:0000313" key="10">
    <source>
        <dbReference type="EMBL" id="OGG36871.1"/>
    </source>
</evidence>
<dbReference type="Pfam" id="PF13231">
    <property type="entry name" value="PMT_2"/>
    <property type="match status" value="1"/>
</dbReference>
<dbReference type="GO" id="GO:0009103">
    <property type="term" value="P:lipopolysaccharide biosynthetic process"/>
    <property type="evidence" value="ECO:0007669"/>
    <property type="project" value="UniProtKB-ARBA"/>
</dbReference>
<keyword evidence="5 8" id="KW-0812">Transmembrane</keyword>
<evidence type="ECO:0000256" key="1">
    <source>
        <dbReference type="ARBA" id="ARBA00004651"/>
    </source>
</evidence>
<evidence type="ECO:0000256" key="6">
    <source>
        <dbReference type="ARBA" id="ARBA00022989"/>
    </source>
</evidence>
<dbReference type="AlphaFoldDB" id="A0A1F6BIX2"/>
<dbReference type="Proteomes" id="UP000176228">
    <property type="component" value="Unassembled WGS sequence"/>
</dbReference>
<feature type="transmembrane region" description="Helical" evidence="8">
    <location>
        <begin position="70"/>
        <end position="87"/>
    </location>
</feature>
<keyword evidence="2" id="KW-1003">Cell membrane</keyword>
<evidence type="ECO:0000256" key="8">
    <source>
        <dbReference type="SAM" id="Phobius"/>
    </source>
</evidence>
<evidence type="ECO:0000256" key="5">
    <source>
        <dbReference type="ARBA" id="ARBA00022692"/>
    </source>
</evidence>
<accession>A0A1F6BIX2</accession>
<keyword evidence="4" id="KW-0808">Transferase</keyword>
<comment type="caution">
    <text evidence="10">The sequence shown here is derived from an EMBL/GenBank/DDBJ whole genome shotgun (WGS) entry which is preliminary data.</text>
</comment>
<dbReference type="GO" id="GO:0005886">
    <property type="term" value="C:plasma membrane"/>
    <property type="evidence" value="ECO:0007669"/>
    <property type="project" value="UniProtKB-SubCell"/>
</dbReference>
<feature type="transmembrane region" description="Helical" evidence="8">
    <location>
        <begin position="94"/>
        <end position="112"/>
    </location>
</feature>
<dbReference type="PANTHER" id="PTHR33908:SF3">
    <property type="entry name" value="UNDECAPRENYL PHOSPHATE-ALPHA-4-AMINO-4-DEOXY-L-ARABINOSE ARABINOSYL TRANSFERASE"/>
    <property type="match status" value="1"/>
</dbReference>
<sequence length="553" mass="64010">MKRVLALLGVITFIAVFLRLFNLGKTPIALEWDEVALGYDAYSIIQTGRDQFGHFLPINFRSLDDWKPPLYVYSAIPGIFLFGLNDFAVRLPSAVFGSLAVILVFFLVQEFFQERPEKNQIALLSALFLAISPWHLQFSRAAFETNLSVTVTTAAVLCFLIGIRKRNFLFPASAALFGLGLFSYHSARVVTPLLLISLLLLLRKQLPGKKVLIGFFSIYFVFWLFFLPIAVNRDAQIRFIVTNDLEVEANRSRAAGEIALDLKISHEAYTTGRLFHNRRFSIYNYENLKRIVANYLSHYSPKFLVVEGDAPLHHAPGFGMVYFFDYIFIISGLGFFILKYAKRKNLILPLWLFLAPLPASVTWQSPHSVRSEIILPTLQVFTALGMWNILIYLKREWHILYKAAVWTFLPVFIFSFGKYLHQYYFHTNYELSRNWIYGRRQAVEYTENVKANYNKVLVSLGTDMPHIFWLYYTQYPPRQYLRVGGTVSGGFADERNKFDKYEFRNFKYYELTGQEKYLLVGPPRDFPPQAKILKTIRYLDGSIALQIAENLNE</sequence>
<dbReference type="InterPro" id="IPR038731">
    <property type="entry name" value="RgtA/B/C-like"/>
</dbReference>